<gene>
    <name evidence="4" type="ORF">A3A93_05820</name>
</gene>
<evidence type="ECO:0000259" key="3">
    <source>
        <dbReference type="PROSITE" id="PS50110"/>
    </source>
</evidence>
<keyword evidence="1 2" id="KW-0597">Phosphoprotein</keyword>
<sequence length="138" mass="15812">MTDQKIKAAKKILVVEDEEYIRDLYVQLLQKEGYLVESAVDGEEAYMKMSKKDYDLILLDIILPKIDGLQILEKFKKEKKELSSPVVLLTNLSQEVVVAKAVDYGVRGYMVKSDLTPYDILREVDGYLNGKHVNTQLK</sequence>
<name>A0A1F7IV87_9BACT</name>
<comment type="caution">
    <text evidence="4">The sequence shown here is derived from an EMBL/GenBank/DDBJ whole genome shotgun (WGS) entry which is preliminary data.</text>
</comment>
<dbReference type="AlphaFoldDB" id="A0A1F7IV87"/>
<feature type="modified residue" description="4-aspartylphosphate" evidence="2">
    <location>
        <position position="60"/>
    </location>
</feature>
<dbReference type="InterPro" id="IPR050595">
    <property type="entry name" value="Bact_response_regulator"/>
</dbReference>
<dbReference type="SMART" id="SM00448">
    <property type="entry name" value="REC"/>
    <property type="match status" value="1"/>
</dbReference>
<dbReference type="InterPro" id="IPR011006">
    <property type="entry name" value="CheY-like_superfamily"/>
</dbReference>
<evidence type="ECO:0000313" key="4">
    <source>
        <dbReference type="EMBL" id="OGK47278.1"/>
    </source>
</evidence>
<organism evidence="4 5">
    <name type="scientific">Candidatus Roizmanbacteria bacterium RIFCSPLOWO2_01_FULL_38_12</name>
    <dbReference type="NCBI Taxonomy" id="1802061"/>
    <lineage>
        <taxon>Bacteria</taxon>
        <taxon>Candidatus Roizmaniibacteriota</taxon>
    </lineage>
</organism>
<dbReference type="STRING" id="1802061.A3A93_05820"/>
<dbReference type="PANTHER" id="PTHR44591:SF3">
    <property type="entry name" value="RESPONSE REGULATORY DOMAIN-CONTAINING PROTEIN"/>
    <property type="match status" value="1"/>
</dbReference>
<reference evidence="4 5" key="1">
    <citation type="journal article" date="2016" name="Nat. Commun.">
        <title>Thousands of microbial genomes shed light on interconnected biogeochemical processes in an aquifer system.</title>
        <authorList>
            <person name="Anantharaman K."/>
            <person name="Brown C.T."/>
            <person name="Hug L.A."/>
            <person name="Sharon I."/>
            <person name="Castelle C.J."/>
            <person name="Probst A.J."/>
            <person name="Thomas B.C."/>
            <person name="Singh A."/>
            <person name="Wilkins M.J."/>
            <person name="Karaoz U."/>
            <person name="Brodie E.L."/>
            <person name="Williams K.H."/>
            <person name="Hubbard S.S."/>
            <person name="Banfield J.F."/>
        </authorList>
    </citation>
    <scope>NUCLEOTIDE SEQUENCE [LARGE SCALE GENOMIC DNA]</scope>
</reference>
<dbReference type="CDD" id="cd00156">
    <property type="entry name" value="REC"/>
    <property type="match status" value="1"/>
</dbReference>
<dbReference type="SUPFAM" id="SSF52172">
    <property type="entry name" value="CheY-like"/>
    <property type="match status" value="1"/>
</dbReference>
<evidence type="ECO:0000313" key="5">
    <source>
        <dbReference type="Proteomes" id="UP000177141"/>
    </source>
</evidence>
<dbReference type="PANTHER" id="PTHR44591">
    <property type="entry name" value="STRESS RESPONSE REGULATOR PROTEIN 1"/>
    <property type="match status" value="1"/>
</dbReference>
<evidence type="ECO:0000256" key="1">
    <source>
        <dbReference type="ARBA" id="ARBA00022553"/>
    </source>
</evidence>
<dbReference type="Proteomes" id="UP000177141">
    <property type="component" value="Unassembled WGS sequence"/>
</dbReference>
<dbReference type="PROSITE" id="PS50110">
    <property type="entry name" value="RESPONSE_REGULATORY"/>
    <property type="match status" value="1"/>
</dbReference>
<evidence type="ECO:0000256" key="2">
    <source>
        <dbReference type="PROSITE-ProRule" id="PRU00169"/>
    </source>
</evidence>
<dbReference type="Gene3D" id="3.40.50.2300">
    <property type="match status" value="1"/>
</dbReference>
<feature type="domain" description="Response regulatory" evidence="3">
    <location>
        <begin position="11"/>
        <end position="127"/>
    </location>
</feature>
<dbReference type="EMBL" id="MGAL01000034">
    <property type="protein sequence ID" value="OGK47278.1"/>
    <property type="molecule type" value="Genomic_DNA"/>
</dbReference>
<dbReference type="GO" id="GO:0000160">
    <property type="term" value="P:phosphorelay signal transduction system"/>
    <property type="evidence" value="ECO:0007669"/>
    <property type="project" value="InterPro"/>
</dbReference>
<proteinExistence type="predicted"/>
<accession>A0A1F7IV87</accession>
<dbReference type="InterPro" id="IPR001789">
    <property type="entry name" value="Sig_transdc_resp-reg_receiver"/>
</dbReference>
<dbReference type="Pfam" id="PF00072">
    <property type="entry name" value="Response_reg"/>
    <property type="match status" value="1"/>
</dbReference>
<protein>
    <recommendedName>
        <fullName evidence="3">Response regulatory domain-containing protein</fullName>
    </recommendedName>
</protein>